<sequence length="228" mass="24211">MKFSTVSIAALSAQIMSGVLADESLNGDKIALTVSSKSDEINGKGLSSIHEGAAINYVFLGDGTTELYYDATQKVIYQPFIENYYQFLDATGPYVALTVSTPSSVFTFDNEGLLYLNGSSSGFYACKDTNDPYSYSQNSYELMYYQSDAPEGCLALTLSKGAAPNNSSSSSVTPSLTSYYNSTTLTSTTTKTKNCTECGVSTYEGEANYVSTGSFIGAAALALAAFII</sequence>
<dbReference type="Proteomes" id="UP001165120">
    <property type="component" value="Unassembled WGS sequence"/>
</dbReference>
<accession>A0A9W6SXC3</accession>
<feature type="chain" id="PRO_5040944390" evidence="1">
    <location>
        <begin position="22"/>
        <end position="228"/>
    </location>
</feature>
<proteinExistence type="predicted"/>
<organism evidence="3 4">
    <name type="scientific">Candida boidinii</name>
    <name type="common">Yeast</name>
    <dbReference type="NCBI Taxonomy" id="5477"/>
    <lineage>
        <taxon>Eukaryota</taxon>
        <taxon>Fungi</taxon>
        <taxon>Dikarya</taxon>
        <taxon>Ascomycota</taxon>
        <taxon>Saccharomycotina</taxon>
        <taxon>Pichiomycetes</taxon>
        <taxon>Pichiales</taxon>
        <taxon>Pichiaceae</taxon>
        <taxon>Ogataea</taxon>
        <taxon>Ogataea/Candida clade</taxon>
    </lineage>
</organism>
<evidence type="ECO:0000256" key="1">
    <source>
        <dbReference type="SAM" id="SignalP"/>
    </source>
</evidence>
<comment type="caution">
    <text evidence="3">The sequence shown here is derived from an EMBL/GenBank/DDBJ whole genome shotgun (WGS) entry which is preliminary data.</text>
</comment>
<dbReference type="InterPro" id="IPR057229">
    <property type="entry name" value="DUF7907"/>
</dbReference>
<dbReference type="EMBL" id="BSXN01000574">
    <property type="protein sequence ID" value="GME69090.1"/>
    <property type="molecule type" value="Genomic_DNA"/>
</dbReference>
<reference evidence="3" key="1">
    <citation type="submission" date="2023-04" db="EMBL/GenBank/DDBJ databases">
        <title>Candida boidinii NBRC 10035.</title>
        <authorList>
            <person name="Ichikawa N."/>
            <person name="Sato H."/>
            <person name="Tonouchi N."/>
        </authorList>
    </citation>
    <scope>NUCLEOTIDE SEQUENCE</scope>
    <source>
        <strain evidence="3">NBRC 10035</strain>
    </source>
</reference>
<feature type="signal peptide" evidence="1">
    <location>
        <begin position="1"/>
        <end position="21"/>
    </location>
</feature>
<name>A0A9W6SXC3_CANBO</name>
<dbReference type="Pfam" id="PF25484">
    <property type="entry name" value="DUF7907"/>
    <property type="match status" value="1"/>
</dbReference>
<evidence type="ECO:0000313" key="3">
    <source>
        <dbReference type="EMBL" id="GME69090.1"/>
    </source>
</evidence>
<evidence type="ECO:0000259" key="2">
    <source>
        <dbReference type="Pfam" id="PF25484"/>
    </source>
</evidence>
<keyword evidence="1" id="KW-0732">Signal</keyword>
<evidence type="ECO:0000313" key="4">
    <source>
        <dbReference type="Proteomes" id="UP001165120"/>
    </source>
</evidence>
<keyword evidence="4" id="KW-1185">Reference proteome</keyword>
<gene>
    <name evidence="3" type="ORF">Cboi02_000206700</name>
</gene>
<dbReference type="AlphaFoldDB" id="A0A9W6SXC3"/>
<feature type="domain" description="DUF7907" evidence="2">
    <location>
        <begin position="33"/>
        <end position="158"/>
    </location>
</feature>
<protein>
    <submittedName>
        <fullName evidence="3">Unnamed protein product</fullName>
    </submittedName>
</protein>